<organism evidence="3 4">
    <name type="scientific">Bradyrhizobium japonicum</name>
    <dbReference type="NCBI Taxonomy" id="375"/>
    <lineage>
        <taxon>Bacteria</taxon>
        <taxon>Pseudomonadati</taxon>
        <taxon>Pseudomonadota</taxon>
        <taxon>Alphaproteobacteria</taxon>
        <taxon>Hyphomicrobiales</taxon>
        <taxon>Nitrobacteraceae</taxon>
        <taxon>Bradyrhizobium</taxon>
    </lineage>
</organism>
<feature type="region of interest" description="Disordered" evidence="1">
    <location>
        <begin position="1"/>
        <end position="20"/>
    </location>
</feature>
<dbReference type="Proteomes" id="UP000181962">
    <property type="component" value="Chromosome"/>
</dbReference>
<dbReference type="AlphaFoldDB" id="A0A1L3FP09"/>
<reference evidence="3 4" key="1">
    <citation type="submission" date="2016-11" db="EMBL/GenBank/DDBJ databases">
        <title>Complete Genome Sequence of Bradyrhizobium sp. strain J5, an isolated from soybean nodule in Hokkaido.</title>
        <authorList>
            <person name="Kanehara K."/>
        </authorList>
    </citation>
    <scope>NUCLEOTIDE SEQUENCE [LARGE SCALE GENOMIC DNA]</scope>
    <source>
        <strain evidence="3 4">J5</strain>
    </source>
</reference>
<evidence type="ECO:0000256" key="1">
    <source>
        <dbReference type="SAM" id="MobiDB-lite"/>
    </source>
</evidence>
<evidence type="ECO:0000313" key="3">
    <source>
        <dbReference type="EMBL" id="APG14991.1"/>
    </source>
</evidence>
<dbReference type="Pfam" id="PF03050">
    <property type="entry name" value="DDE_Tnp_IS66"/>
    <property type="match status" value="1"/>
</dbReference>
<feature type="domain" description="Transposase IS66 central" evidence="2">
    <location>
        <begin position="18"/>
        <end position="55"/>
    </location>
</feature>
<protein>
    <submittedName>
        <fullName evidence="3">Transposase</fullName>
    </submittedName>
</protein>
<dbReference type="InterPro" id="IPR004291">
    <property type="entry name" value="Transposase_IS66_central"/>
</dbReference>
<evidence type="ECO:0000259" key="2">
    <source>
        <dbReference type="Pfam" id="PF03050"/>
    </source>
</evidence>
<name>A0A1L3FP09_BRAJP</name>
<proteinExistence type="predicted"/>
<sequence>MHGTGSDTVDEGRTADRSHTQVLVTKNADHLPLCRQVQIYARQGIELDRSTLADWGAGSLPSASVT</sequence>
<feature type="compositionally biased region" description="Basic and acidic residues" evidence="1">
    <location>
        <begin position="10"/>
        <end position="19"/>
    </location>
</feature>
<evidence type="ECO:0000313" key="4">
    <source>
        <dbReference type="Proteomes" id="UP000181962"/>
    </source>
</evidence>
<dbReference type="EMBL" id="CP017637">
    <property type="protein sequence ID" value="APG14991.1"/>
    <property type="molecule type" value="Genomic_DNA"/>
</dbReference>
<accession>A0A1L3FP09</accession>
<gene>
    <name evidence="3" type="ORF">BKD09_42420</name>
</gene>